<dbReference type="NCBIfam" id="TIGR01127">
    <property type="entry name" value="ilvA_1Cterm"/>
    <property type="match status" value="1"/>
</dbReference>
<comment type="similarity">
    <text evidence="2">Belongs to the serine/threonine dehydratase family.</text>
</comment>
<evidence type="ECO:0000313" key="7">
    <source>
        <dbReference type="EMBL" id="MBB5985145.1"/>
    </source>
</evidence>
<evidence type="ECO:0000259" key="6">
    <source>
        <dbReference type="PROSITE" id="PS51671"/>
    </source>
</evidence>
<dbReference type="CDD" id="cd04886">
    <property type="entry name" value="ACT_ThrD-II-like"/>
    <property type="match status" value="1"/>
</dbReference>
<dbReference type="InterPro" id="IPR045865">
    <property type="entry name" value="ACT-like_dom_sf"/>
</dbReference>
<evidence type="ECO:0000256" key="4">
    <source>
        <dbReference type="ARBA" id="ARBA00023239"/>
    </source>
</evidence>
<evidence type="ECO:0000256" key="5">
    <source>
        <dbReference type="ARBA" id="ARBA00049406"/>
    </source>
</evidence>
<dbReference type="EC" id="4.3.1.19" evidence="7"/>
<evidence type="ECO:0000256" key="1">
    <source>
        <dbReference type="ARBA" id="ARBA00001933"/>
    </source>
</evidence>
<keyword evidence="3" id="KW-0663">Pyridoxal phosphate</keyword>
<dbReference type="Proteomes" id="UP001138540">
    <property type="component" value="Unassembled WGS sequence"/>
</dbReference>
<dbReference type="InterPro" id="IPR002912">
    <property type="entry name" value="ACT_dom"/>
</dbReference>
<dbReference type="InterPro" id="IPR044561">
    <property type="entry name" value="ACT_ThrD-II-like"/>
</dbReference>
<dbReference type="CDD" id="cd01562">
    <property type="entry name" value="Thr-dehyd"/>
    <property type="match status" value="1"/>
</dbReference>
<dbReference type="NCBIfam" id="NF005600">
    <property type="entry name" value="PRK07334.1"/>
    <property type="match status" value="1"/>
</dbReference>
<dbReference type="InterPro" id="IPR001926">
    <property type="entry name" value="TrpB-like_PALP"/>
</dbReference>
<dbReference type="PANTHER" id="PTHR48078">
    <property type="entry name" value="THREONINE DEHYDRATASE, MITOCHONDRIAL-RELATED"/>
    <property type="match status" value="1"/>
</dbReference>
<dbReference type="Pfam" id="PF00291">
    <property type="entry name" value="PALP"/>
    <property type="match status" value="1"/>
</dbReference>
<keyword evidence="4 7" id="KW-0456">Lyase</keyword>
<feature type="domain" description="ACT" evidence="6">
    <location>
        <begin position="326"/>
        <end position="402"/>
    </location>
</feature>
<dbReference type="EMBL" id="JACHKA010000001">
    <property type="protein sequence ID" value="MBB5985145.1"/>
    <property type="molecule type" value="Genomic_DNA"/>
</dbReference>
<dbReference type="PROSITE" id="PS51671">
    <property type="entry name" value="ACT"/>
    <property type="match status" value="1"/>
</dbReference>
<evidence type="ECO:0000256" key="2">
    <source>
        <dbReference type="ARBA" id="ARBA00010869"/>
    </source>
</evidence>
<keyword evidence="8" id="KW-1185">Reference proteome</keyword>
<reference evidence="7 8" key="1">
    <citation type="submission" date="2020-08" db="EMBL/GenBank/DDBJ databases">
        <title>Exploring microbial biodiversity for novel pathways involved in the catabolism of aromatic compounds derived from lignin.</title>
        <authorList>
            <person name="Elkins J."/>
        </authorList>
    </citation>
    <scope>NUCLEOTIDE SEQUENCE [LARGE SCALE GENOMIC DNA]</scope>
    <source>
        <strain evidence="7 8">B1D3A</strain>
    </source>
</reference>
<dbReference type="RefSeq" id="WP_184151144.1">
    <property type="nucleotide sequence ID" value="NZ_JACHKA010000001.1"/>
</dbReference>
<dbReference type="Gene3D" id="3.40.50.1100">
    <property type="match status" value="2"/>
</dbReference>
<dbReference type="InterPro" id="IPR050147">
    <property type="entry name" value="Ser/Thr_Dehydratase"/>
</dbReference>
<organism evidence="7 8">
    <name type="scientific">Sphingobium lignivorans</name>
    <dbReference type="NCBI Taxonomy" id="2735886"/>
    <lineage>
        <taxon>Bacteria</taxon>
        <taxon>Pseudomonadati</taxon>
        <taxon>Pseudomonadota</taxon>
        <taxon>Alphaproteobacteria</taxon>
        <taxon>Sphingomonadales</taxon>
        <taxon>Sphingomonadaceae</taxon>
        <taxon>Sphingobium</taxon>
    </lineage>
</organism>
<name>A0ABR6NCZ6_9SPHN</name>
<gene>
    <name evidence="7" type="ORF">HNP60_001119</name>
</gene>
<evidence type="ECO:0000313" key="8">
    <source>
        <dbReference type="Proteomes" id="UP001138540"/>
    </source>
</evidence>
<dbReference type="InterPro" id="IPR005789">
    <property type="entry name" value="Thr_deHydtase_catblc"/>
</dbReference>
<protein>
    <submittedName>
        <fullName evidence="7">Threonine dehydratase</fullName>
        <ecNumber evidence="7">4.3.1.19</ecNumber>
    </submittedName>
</protein>
<sequence length="414" mass="43248">MTLTLADVRLAAERLGNAIVRTPFLHSQTLSELTGAEIWLKFENLQFTGSFKERGALNKLLTLGEEARQRGVVAVSAGNHAQGVALHARRLGIPATIVMPLSTPTVKVKRTASFGATVDLTGKDFAEASMAVPRYIEQGLTFISPFDDAEIIAGQGTIALEMVEQGPPLDVALVAVGGGGLIGGVATVFKALSPATQVIGVQSELYPSMALALGRYSGTLAGGTSVAEGIAVAKPGVLTLAAAQALVDDVIVVPEALIEDSVALLLQIEKTLCEGAGAASLAAVLAEPERFRGKSVGLILCGGNIDMRVLTAMLQRHLARSGQLIRLRVSMLDNAGLLGAVATIIGQLDGNILEVSHDRVFGGASARSANAIFTVELPDRDRNRVLLQALHDAGYDANLIEPMQTAPYSFSEVA</sequence>
<accession>A0ABR6NCZ6</accession>
<dbReference type="GO" id="GO:0004794">
    <property type="term" value="F:threonine deaminase activity"/>
    <property type="evidence" value="ECO:0007669"/>
    <property type="project" value="UniProtKB-EC"/>
</dbReference>
<dbReference type="InterPro" id="IPR036052">
    <property type="entry name" value="TrpB-like_PALP_sf"/>
</dbReference>
<evidence type="ECO:0000256" key="3">
    <source>
        <dbReference type="ARBA" id="ARBA00022898"/>
    </source>
</evidence>
<dbReference type="SUPFAM" id="SSF55021">
    <property type="entry name" value="ACT-like"/>
    <property type="match status" value="1"/>
</dbReference>
<comment type="caution">
    <text evidence="7">The sequence shown here is derived from an EMBL/GenBank/DDBJ whole genome shotgun (WGS) entry which is preliminary data.</text>
</comment>
<comment type="cofactor">
    <cofactor evidence="1">
        <name>pyridoxal 5'-phosphate</name>
        <dbReference type="ChEBI" id="CHEBI:597326"/>
    </cofactor>
</comment>
<dbReference type="SUPFAM" id="SSF53686">
    <property type="entry name" value="Tryptophan synthase beta subunit-like PLP-dependent enzymes"/>
    <property type="match status" value="1"/>
</dbReference>
<proteinExistence type="inferred from homology"/>
<comment type="catalytic activity">
    <reaction evidence="5">
        <text>L-serine = pyruvate + NH4(+)</text>
        <dbReference type="Rhea" id="RHEA:19169"/>
        <dbReference type="ChEBI" id="CHEBI:15361"/>
        <dbReference type="ChEBI" id="CHEBI:28938"/>
        <dbReference type="ChEBI" id="CHEBI:33384"/>
        <dbReference type="EC" id="4.3.1.17"/>
    </reaction>
</comment>
<dbReference type="PANTHER" id="PTHR48078:SF6">
    <property type="entry name" value="L-THREONINE DEHYDRATASE CATABOLIC TDCB"/>
    <property type="match status" value="1"/>
</dbReference>